<dbReference type="Pfam" id="PF13614">
    <property type="entry name" value="AAA_31"/>
    <property type="match status" value="1"/>
</dbReference>
<name>A0AAN5RFH7_KLEOX</name>
<comment type="caution">
    <text evidence="2">The sequence shown here is derived from an EMBL/GenBank/DDBJ whole genome shotgun (WGS) entry which is preliminary data.</text>
</comment>
<sequence>MSNSILNVPVPGHKPGNGKSVPFSLDYSAGPIIVPVISTKGGEGKSTQAANLAGFLADAGLRVLLVDGDYAQPTASSIFPLSFEAPMGLVELLRQTADLNQPDCIISRTEISGLDLIVSNDPHEQLKTEMLHAPDGRLRMRNVLRHPLFSQYDVIIVDSQGARSIMLELIVLAATDKVVGVVKPILPDVREFMRGTINMMETLQPFSAFGINLPHIRVLVNCLKYTRLHRQTLNQLKEIITTGKYSQFLPSELVTLLDTHIYDLTIYEEGHAAGQPVHRLEKTTSRTSDSAFMTMRSLACELFPQWKSNFDALAAQSEEVRHG</sequence>
<dbReference type="Proteomes" id="UP000856143">
    <property type="component" value="Unassembled WGS sequence"/>
</dbReference>
<protein>
    <submittedName>
        <fullName evidence="2">ParA family protein</fullName>
    </submittedName>
</protein>
<dbReference type="AlphaFoldDB" id="A0AAN5RFH7"/>
<dbReference type="InterPro" id="IPR025669">
    <property type="entry name" value="AAA_dom"/>
</dbReference>
<dbReference type="PANTHER" id="PTHR13696:SF99">
    <property type="entry name" value="COBYRINIC ACID AC-DIAMIDE SYNTHASE"/>
    <property type="match status" value="1"/>
</dbReference>
<reference evidence="2" key="1">
    <citation type="journal article" date="2018" name="Genome Biol.">
        <title>SKESA: strategic k-mer extension for scrupulous assemblies.</title>
        <authorList>
            <person name="Souvorov A."/>
            <person name="Agarwala R."/>
            <person name="Lipman D.J."/>
        </authorList>
    </citation>
    <scope>NUCLEOTIDE SEQUENCE</scope>
    <source>
        <strain evidence="2">R404</strain>
    </source>
</reference>
<gene>
    <name evidence="2" type="ORF">I8Y21_004534</name>
</gene>
<evidence type="ECO:0000259" key="1">
    <source>
        <dbReference type="Pfam" id="PF13614"/>
    </source>
</evidence>
<dbReference type="InterPro" id="IPR050678">
    <property type="entry name" value="DNA_Partitioning_ATPase"/>
</dbReference>
<proteinExistence type="predicted"/>
<evidence type="ECO:0000313" key="3">
    <source>
        <dbReference type="Proteomes" id="UP000856143"/>
    </source>
</evidence>
<evidence type="ECO:0000313" key="2">
    <source>
        <dbReference type="EMBL" id="HAT1683778.1"/>
    </source>
</evidence>
<dbReference type="SUPFAM" id="SSF52540">
    <property type="entry name" value="P-loop containing nucleoside triphosphate hydrolases"/>
    <property type="match status" value="1"/>
</dbReference>
<organism evidence="2 3">
    <name type="scientific">Klebsiella oxytoca</name>
    <dbReference type="NCBI Taxonomy" id="571"/>
    <lineage>
        <taxon>Bacteria</taxon>
        <taxon>Pseudomonadati</taxon>
        <taxon>Pseudomonadota</taxon>
        <taxon>Gammaproteobacteria</taxon>
        <taxon>Enterobacterales</taxon>
        <taxon>Enterobacteriaceae</taxon>
        <taxon>Klebsiella/Raoultella group</taxon>
        <taxon>Klebsiella</taxon>
    </lineage>
</organism>
<dbReference type="PANTHER" id="PTHR13696">
    <property type="entry name" value="P-LOOP CONTAINING NUCLEOSIDE TRIPHOSPHATE HYDROLASE"/>
    <property type="match status" value="1"/>
</dbReference>
<dbReference type="EMBL" id="DACSEO010000073">
    <property type="protein sequence ID" value="HAT1683778.1"/>
    <property type="molecule type" value="Genomic_DNA"/>
</dbReference>
<feature type="domain" description="AAA" evidence="1">
    <location>
        <begin position="34"/>
        <end position="181"/>
    </location>
</feature>
<dbReference type="Gene3D" id="3.40.50.300">
    <property type="entry name" value="P-loop containing nucleotide triphosphate hydrolases"/>
    <property type="match status" value="1"/>
</dbReference>
<dbReference type="InterPro" id="IPR027417">
    <property type="entry name" value="P-loop_NTPase"/>
</dbReference>
<accession>A0AAN5RFH7</accession>
<reference evidence="2" key="2">
    <citation type="submission" date="2020-11" db="EMBL/GenBank/DDBJ databases">
        <authorList>
            <consortium name="NCBI Pathogen Detection Project"/>
        </authorList>
    </citation>
    <scope>NUCLEOTIDE SEQUENCE</scope>
    <source>
        <strain evidence="2">R404</strain>
    </source>
</reference>